<organism evidence="7 8">
    <name type="scientific">Microbacterium sorbitolivorans</name>
    <dbReference type="NCBI Taxonomy" id="1867410"/>
    <lineage>
        <taxon>Bacteria</taxon>
        <taxon>Bacillati</taxon>
        <taxon>Actinomycetota</taxon>
        <taxon>Actinomycetes</taxon>
        <taxon>Micrococcales</taxon>
        <taxon>Microbacteriaceae</taxon>
        <taxon>Microbacterium</taxon>
    </lineage>
</organism>
<evidence type="ECO:0000256" key="3">
    <source>
        <dbReference type="ARBA" id="ARBA00022989"/>
    </source>
</evidence>
<sequence length="428" mass="45865">MLFIPLQQAFTVNIGSPVKISEVMFGIAILVRGYELLRDRSGLKSPWLRGIVPMAVLGVVLSLAVSTASAIATSDFSVAIPGVSRSPIVDIGIYVVYGCFAIVVWFLLRGVRFNLLTAVLIQSVWVCGGAVLLQIVSRFTPGLTGFLSNAGFAMDRWGIAVGGVTFLRNGPFLEGQQLGFYAGGLIVLSLFGRKYFSAAVAIACALCSMSTTAFIAVAIALLATVIAKPSRTLLIASGVALIVATLTVVVVAPLRDAFIFQLSKLNLFGLGEPAHTVSLGVRSAKSEIGWRMMWDNPLGVGPGRFGLRFHEYVDEYDVFSDYIREGKGRAIAENVYIQMGAELGVLGLLALGVLIASLLVITWRRGRGIFSLMVFVAVGVATQSSWTFLPIWVFLATAASAADSFGRRERPLGATDSPRRAYRMGLKP</sequence>
<protein>
    <recommendedName>
        <fullName evidence="6">O-antigen ligase-related domain-containing protein</fullName>
    </recommendedName>
</protein>
<evidence type="ECO:0000256" key="1">
    <source>
        <dbReference type="ARBA" id="ARBA00004141"/>
    </source>
</evidence>
<gene>
    <name evidence="7" type="ORF">DTO57_05850</name>
</gene>
<feature type="transmembrane region" description="Helical" evidence="5">
    <location>
        <begin position="115"/>
        <end position="136"/>
    </location>
</feature>
<feature type="domain" description="O-antigen ligase-related" evidence="6">
    <location>
        <begin position="197"/>
        <end position="351"/>
    </location>
</feature>
<keyword evidence="3 5" id="KW-1133">Transmembrane helix</keyword>
<feature type="transmembrane region" description="Helical" evidence="5">
    <location>
        <begin position="233"/>
        <end position="254"/>
    </location>
</feature>
<evidence type="ECO:0000256" key="4">
    <source>
        <dbReference type="ARBA" id="ARBA00023136"/>
    </source>
</evidence>
<feature type="transmembrane region" description="Helical" evidence="5">
    <location>
        <begin position="369"/>
        <end position="402"/>
    </location>
</feature>
<dbReference type="AlphaFoldDB" id="A0A367Y1E5"/>
<feature type="transmembrane region" description="Helical" evidence="5">
    <location>
        <begin position="12"/>
        <end position="31"/>
    </location>
</feature>
<feature type="transmembrane region" description="Helical" evidence="5">
    <location>
        <begin position="199"/>
        <end position="227"/>
    </location>
</feature>
<dbReference type="Pfam" id="PF04932">
    <property type="entry name" value="Wzy_C"/>
    <property type="match status" value="1"/>
</dbReference>
<dbReference type="InterPro" id="IPR007016">
    <property type="entry name" value="O-antigen_ligase-rel_domated"/>
</dbReference>
<keyword evidence="4 5" id="KW-0472">Membrane</keyword>
<evidence type="ECO:0000256" key="2">
    <source>
        <dbReference type="ARBA" id="ARBA00022692"/>
    </source>
</evidence>
<evidence type="ECO:0000259" key="6">
    <source>
        <dbReference type="Pfam" id="PF04932"/>
    </source>
</evidence>
<keyword evidence="8" id="KW-1185">Reference proteome</keyword>
<proteinExistence type="predicted"/>
<evidence type="ECO:0000313" key="8">
    <source>
        <dbReference type="Proteomes" id="UP000253508"/>
    </source>
</evidence>
<dbReference type="InterPro" id="IPR051533">
    <property type="entry name" value="WaaL-like"/>
</dbReference>
<comment type="subcellular location">
    <subcellularLocation>
        <location evidence="1">Membrane</location>
        <topology evidence="1">Multi-pass membrane protein</topology>
    </subcellularLocation>
</comment>
<accession>A0A367Y1E5</accession>
<evidence type="ECO:0000313" key="7">
    <source>
        <dbReference type="EMBL" id="RCK59693.1"/>
    </source>
</evidence>
<feature type="transmembrane region" description="Helical" evidence="5">
    <location>
        <begin position="91"/>
        <end position="108"/>
    </location>
</feature>
<dbReference type="Proteomes" id="UP000253508">
    <property type="component" value="Unassembled WGS sequence"/>
</dbReference>
<comment type="caution">
    <text evidence="7">The sequence shown here is derived from an EMBL/GenBank/DDBJ whole genome shotgun (WGS) entry which is preliminary data.</text>
</comment>
<feature type="transmembrane region" description="Helical" evidence="5">
    <location>
        <begin position="343"/>
        <end position="363"/>
    </location>
</feature>
<dbReference type="GO" id="GO:0016020">
    <property type="term" value="C:membrane"/>
    <property type="evidence" value="ECO:0007669"/>
    <property type="project" value="UniProtKB-SubCell"/>
</dbReference>
<dbReference type="EMBL" id="QORO01000002">
    <property type="protein sequence ID" value="RCK59693.1"/>
    <property type="molecule type" value="Genomic_DNA"/>
</dbReference>
<dbReference type="OrthoDB" id="5080884at2"/>
<reference evidence="7 8" key="1">
    <citation type="submission" date="2018-07" db="EMBL/GenBank/DDBJ databases">
        <title>Microbacterium endoborsara sp. nov., a novel actinobacterium isolated from Borszczowia aralocaspica.</title>
        <authorList>
            <person name="An D."/>
        </authorList>
    </citation>
    <scope>NUCLEOTIDE SEQUENCE [LARGE SCALE GENOMIC DNA]</scope>
    <source>
        <strain evidence="7 8">C1.15228</strain>
    </source>
</reference>
<feature type="transmembrane region" description="Helical" evidence="5">
    <location>
        <begin position="51"/>
        <end position="71"/>
    </location>
</feature>
<evidence type="ECO:0000256" key="5">
    <source>
        <dbReference type="SAM" id="Phobius"/>
    </source>
</evidence>
<feature type="transmembrane region" description="Helical" evidence="5">
    <location>
        <begin position="175"/>
        <end position="192"/>
    </location>
</feature>
<dbReference type="PANTHER" id="PTHR37422">
    <property type="entry name" value="TEICHURONIC ACID BIOSYNTHESIS PROTEIN TUAE"/>
    <property type="match status" value="1"/>
</dbReference>
<keyword evidence="2 5" id="KW-0812">Transmembrane</keyword>
<dbReference type="PANTHER" id="PTHR37422:SF13">
    <property type="entry name" value="LIPOPOLYSACCHARIDE BIOSYNTHESIS PROTEIN PA4999-RELATED"/>
    <property type="match status" value="1"/>
</dbReference>
<name>A0A367Y1E5_9MICO</name>